<organism evidence="2 3">
    <name type="scientific">Arabidopsis thaliana x Arabidopsis arenosa</name>
    <dbReference type="NCBI Taxonomy" id="1240361"/>
    <lineage>
        <taxon>Eukaryota</taxon>
        <taxon>Viridiplantae</taxon>
        <taxon>Streptophyta</taxon>
        <taxon>Embryophyta</taxon>
        <taxon>Tracheophyta</taxon>
        <taxon>Spermatophyta</taxon>
        <taxon>Magnoliopsida</taxon>
        <taxon>eudicotyledons</taxon>
        <taxon>Gunneridae</taxon>
        <taxon>Pentapetalae</taxon>
        <taxon>rosids</taxon>
        <taxon>malvids</taxon>
        <taxon>Brassicales</taxon>
        <taxon>Brassicaceae</taxon>
        <taxon>Camelineae</taxon>
        <taxon>Arabidopsis</taxon>
    </lineage>
</organism>
<evidence type="ECO:0000313" key="2">
    <source>
        <dbReference type="EMBL" id="KAG7587263.1"/>
    </source>
</evidence>
<feature type="transmembrane region" description="Helical" evidence="1">
    <location>
        <begin position="225"/>
        <end position="248"/>
    </location>
</feature>
<protein>
    <recommendedName>
        <fullName evidence="4">Transmembrane protein</fullName>
    </recommendedName>
</protein>
<dbReference type="EMBL" id="JAEFBK010000007">
    <property type="protein sequence ID" value="KAG7587263.1"/>
    <property type="molecule type" value="Genomic_DNA"/>
</dbReference>
<accession>A0A8T2BN97</accession>
<dbReference type="PANTHER" id="PTHR35465">
    <property type="entry name" value="CAVEOLIN-1 PROTEIN"/>
    <property type="match status" value="1"/>
</dbReference>
<dbReference type="AlphaFoldDB" id="A0A8T2BN97"/>
<sequence>MEPKSIVPVGIYDFRVSDYKIGIRKESTFPLHRTLCYLLLCLLVFVNGLPCLGHENMFDVKALYVGKELWRETLSLQSGSRVYKLEGLKSNSCYEVKISYPASVCKNSVFFFFFLITFDQLCCQRFCAFELTSDVLGLKQIPARFSLKLLKNREMGLKLNQMRRLLNTEKLIFKVESLEEVNNKAGLNVLVTVEPEGIVAIPNSKERSFIIYNIVCEEQLMGIPYSSWSVVILVALCLVVAFIVPRFLPSSLLIKDQGVRSSHRSDGKDS</sequence>
<name>A0A8T2BN97_9BRAS</name>
<reference evidence="2 3" key="1">
    <citation type="submission" date="2020-12" db="EMBL/GenBank/DDBJ databases">
        <title>Concerted genomic and epigenomic changes stabilize Arabidopsis allopolyploids.</title>
        <authorList>
            <person name="Chen Z."/>
        </authorList>
    </citation>
    <scope>NUCLEOTIDE SEQUENCE [LARGE SCALE GENOMIC DNA]</scope>
    <source>
        <strain evidence="2">Allo738</strain>
        <tissue evidence="2">Leaf</tissue>
    </source>
</reference>
<keyword evidence="1" id="KW-1133">Transmembrane helix</keyword>
<dbReference type="PANTHER" id="PTHR35465:SF1">
    <property type="entry name" value="PHOSPHATIDYLINOSITOL-GLYCAN BIOSYNTHESIS CLASS X PROTEIN"/>
    <property type="match status" value="1"/>
</dbReference>
<comment type="caution">
    <text evidence="2">The sequence shown here is derived from an EMBL/GenBank/DDBJ whole genome shotgun (WGS) entry which is preliminary data.</text>
</comment>
<keyword evidence="1" id="KW-0812">Transmembrane</keyword>
<proteinExistence type="predicted"/>
<keyword evidence="3" id="KW-1185">Reference proteome</keyword>
<dbReference type="Proteomes" id="UP000694240">
    <property type="component" value="Chromosome 7"/>
</dbReference>
<gene>
    <name evidence="2" type="ORF">ISN45_Aa02g024800</name>
</gene>
<evidence type="ECO:0000313" key="3">
    <source>
        <dbReference type="Proteomes" id="UP000694240"/>
    </source>
</evidence>
<keyword evidence="1" id="KW-0472">Membrane</keyword>
<evidence type="ECO:0000256" key="1">
    <source>
        <dbReference type="SAM" id="Phobius"/>
    </source>
</evidence>
<evidence type="ECO:0008006" key="4">
    <source>
        <dbReference type="Google" id="ProtNLM"/>
    </source>
</evidence>